<sequence>MDEKMSDMNGPMYGSHRECFHCGAPSSSFIRNHVARAIQCVNCRAMIEERASSLIEHKSLSQSEEILCVVTPDFVTEHVLPNDLENDPYITRNFITAFRNLVPVMDPVYFPSSRTFSGELVEMERIIGDAVYSGYVGYNGRALRTAPGSMPLNSTSSASAATAGDTRHTIVAYFLISDAAMELNIPNSVVELAVYIFRRVLGSLVMRNRPVETLAAASLICAIERAKHRKDVIRHRDVESILSKLPDWKDVCLSMNENSKDVEKYLILVNQKLQKGKAKPSSTLLSMATSMGIKLKLPETIQERARSMLTRIIELGVCSRRNAVSICAGALFLSAQTDDRVKRTQSEVAKCTGTSEVTLRKVCREIIDRMEDIEAASDKNGRLYDDVKGDGESRTVVETKDKRQRKISGKENSEDRALSKRNEKSKGIKRKATVEVSKGITKSARSERIEGQSLLEDPYLTVLLAASAFHKHRNEMLPPLDLIVNANSSEDKKFPQKFTPIELLLSVPPPPSPPKQNTSNT</sequence>
<feature type="compositionally biased region" description="Basic and acidic residues" evidence="3">
    <location>
        <begin position="381"/>
        <end position="401"/>
    </location>
</feature>
<dbReference type="GO" id="GO:0070897">
    <property type="term" value="P:transcription preinitiation complex assembly"/>
    <property type="evidence" value="ECO:0007669"/>
    <property type="project" value="InterPro"/>
</dbReference>
<dbReference type="AlphaFoldDB" id="A0A7S1ERX6"/>
<feature type="compositionally biased region" description="Basic and acidic residues" evidence="3">
    <location>
        <begin position="408"/>
        <end position="426"/>
    </location>
</feature>
<feature type="region of interest" description="Disordered" evidence="3">
    <location>
        <begin position="381"/>
        <end position="430"/>
    </location>
</feature>
<dbReference type="InterPro" id="IPR013150">
    <property type="entry name" value="TFIIB_cyclin"/>
</dbReference>
<dbReference type="EMBL" id="HBFP01006936">
    <property type="protein sequence ID" value="CAD8820565.1"/>
    <property type="molecule type" value="Transcribed_RNA"/>
</dbReference>
<dbReference type="GO" id="GO:0005634">
    <property type="term" value="C:nucleus"/>
    <property type="evidence" value="ECO:0007669"/>
    <property type="project" value="TreeGrafter"/>
</dbReference>
<evidence type="ECO:0000259" key="4">
    <source>
        <dbReference type="Pfam" id="PF00382"/>
    </source>
</evidence>
<gene>
    <name evidence="5" type="ORF">TOLI1172_LOCUS4959</name>
</gene>
<organism evidence="5">
    <name type="scientific">Timspurckia oligopyrenoides</name>
    <dbReference type="NCBI Taxonomy" id="708627"/>
    <lineage>
        <taxon>Eukaryota</taxon>
        <taxon>Rhodophyta</taxon>
        <taxon>Bangiophyceae</taxon>
        <taxon>Porphyridiales</taxon>
        <taxon>Porphyridiaceae</taxon>
        <taxon>Timspurckia</taxon>
    </lineage>
</organism>
<dbReference type="Pfam" id="PF00382">
    <property type="entry name" value="TFIIB"/>
    <property type="match status" value="1"/>
</dbReference>
<proteinExistence type="predicted"/>
<dbReference type="PANTHER" id="PTHR11618">
    <property type="entry name" value="TRANSCRIPTION INITIATION FACTOR IIB-RELATED"/>
    <property type="match status" value="1"/>
</dbReference>
<feature type="domain" description="Transcription factor TFIIB cyclin-like" evidence="4">
    <location>
        <begin position="289"/>
        <end position="366"/>
    </location>
</feature>
<reference evidence="5" key="1">
    <citation type="submission" date="2021-01" db="EMBL/GenBank/DDBJ databases">
        <authorList>
            <person name="Corre E."/>
            <person name="Pelletier E."/>
            <person name="Niang G."/>
            <person name="Scheremetjew M."/>
            <person name="Finn R."/>
            <person name="Kale V."/>
            <person name="Holt S."/>
            <person name="Cochrane G."/>
            <person name="Meng A."/>
            <person name="Brown T."/>
            <person name="Cohen L."/>
        </authorList>
    </citation>
    <scope>NUCLEOTIDE SEQUENCE</scope>
    <source>
        <strain evidence="5">CCMP3278</strain>
    </source>
</reference>
<evidence type="ECO:0000256" key="1">
    <source>
        <dbReference type="ARBA" id="ARBA00023015"/>
    </source>
</evidence>
<dbReference type="GO" id="GO:0097550">
    <property type="term" value="C:transcription preinitiation complex"/>
    <property type="evidence" value="ECO:0007669"/>
    <property type="project" value="TreeGrafter"/>
</dbReference>
<dbReference type="SUPFAM" id="SSF47954">
    <property type="entry name" value="Cyclin-like"/>
    <property type="match status" value="2"/>
</dbReference>
<name>A0A7S1ERX6_9RHOD</name>
<keyword evidence="1" id="KW-0805">Transcription regulation</keyword>
<accession>A0A7S1ERX6</accession>
<dbReference type="Gene3D" id="1.10.472.10">
    <property type="entry name" value="Cyclin-like"/>
    <property type="match status" value="2"/>
</dbReference>
<evidence type="ECO:0000256" key="2">
    <source>
        <dbReference type="ARBA" id="ARBA00023163"/>
    </source>
</evidence>
<dbReference type="PANTHER" id="PTHR11618:SF13">
    <property type="entry name" value="TRANSCRIPTION INITIATION FACTOR IIB"/>
    <property type="match status" value="1"/>
</dbReference>
<dbReference type="CDD" id="cd00043">
    <property type="entry name" value="CYCLIN_SF"/>
    <property type="match status" value="1"/>
</dbReference>
<dbReference type="GO" id="GO:0017025">
    <property type="term" value="F:TBP-class protein binding"/>
    <property type="evidence" value="ECO:0007669"/>
    <property type="project" value="InterPro"/>
</dbReference>
<evidence type="ECO:0000313" key="5">
    <source>
        <dbReference type="EMBL" id="CAD8820565.1"/>
    </source>
</evidence>
<protein>
    <recommendedName>
        <fullName evidence="4">Transcription factor TFIIB cyclin-like domain-containing protein</fullName>
    </recommendedName>
</protein>
<keyword evidence="2" id="KW-0804">Transcription</keyword>
<evidence type="ECO:0000256" key="3">
    <source>
        <dbReference type="SAM" id="MobiDB-lite"/>
    </source>
</evidence>
<dbReference type="InterPro" id="IPR036915">
    <property type="entry name" value="Cyclin-like_sf"/>
</dbReference>
<dbReference type="InterPro" id="IPR000812">
    <property type="entry name" value="TFIIB"/>
</dbReference>